<proteinExistence type="predicted"/>
<reference evidence="2" key="1">
    <citation type="journal article" date="2023" name="Nat. Plants">
        <title>Single-cell RNA sequencing provides a high-resolution roadmap for understanding the multicellular compartmentation of specialized metabolism.</title>
        <authorList>
            <person name="Sun S."/>
            <person name="Shen X."/>
            <person name="Li Y."/>
            <person name="Li Y."/>
            <person name="Wang S."/>
            <person name="Li R."/>
            <person name="Zhang H."/>
            <person name="Shen G."/>
            <person name="Guo B."/>
            <person name="Wei J."/>
            <person name="Xu J."/>
            <person name="St-Pierre B."/>
            <person name="Chen S."/>
            <person name="Sun C."/>
        </authorList>
    </citation>
    <scope>NUCLEOTIDE SEQUENCE [LARGE SCALE GENOMIC DNA]</scope>
</reference>
<evidence type="ECO:0000313" key="2">
    <source>
        <dbReference type="Proteomes" id="UP001060085"/>
    </source>
</evidence>
<protein>
    <submittedName>
        <fullName evidence="1">Uncharacterized protein</fullName>
    </submittedName>
</protein>
<name>A0ACC0C7F6_CATRO</name>
<sequence length="204" mass="22750">MLTGSSMRATRESIRITRKKIQKISFSSSIFLSLKQNPLNSLYKRDSGDIGIEGDRGLDSEPTMVGSLHISREDVGRMHGDNDDDDDDVDDDDDSVEVGGEEEPVPMALVAPITESRNKRPDKAHVVPEPTQRKKAKSSDWELTRPTDSVDLELIPLYRGHVAGLIWLGQTLSDPEQELATGQDLCIWNLLCSSTPTQPYYRLL</sequence>
<dbReference type="Proteomes" id="UP001060085">
    <property type="component" value="Linkage Group LG01"/>
</dbReference>
<evidence type="ECO:0000313" key="1">
    <source>
        <dbReference type="EMBL" id="KAI5680885.1"/>
    </source>
</evidence>
<gene>
    <name evidence="1" type="ORF">M9H77_02112</name>
</gene>
<organism evidence="1 2">
    <name type="scientific">Catharanthus roseus</name>
    <name type="common">Madagascar periwinkle</name>
    <name type="synonym">Vinca rosea</name>
    <dbReference type="NCBI Taxonomy" id="4058"/>
    <lineage>
        <taxon>Eukaryota</taxon>
        <taxon>Viridiplantae</taxon>
        <taxon>Streptophyta</taxon>
        <taxon>Embryophyta</taxon>
        <taxon>Tracheophyta</taxon>
        <taxon>Spermatophyta</taxon>
        <taxon>Magnoliopsida</taxon>
        <taxon>eudicotyledons</taxon>
        <taxon>Gunneridae</taxon>
        <taxon>Pentapetalae</taxon>
        <taxon>asterids</taxon>
        <taxon>lamiids</taxon>
        <taxon>Gentianales</taxon>
        <taxon>Apocynaceae</taxon>
        <taxon>Rauvolfioideae</taxon>
        <taxon>Vinceae</taxon>
        <taxon>Catharanthinae</taxon>
        <taxon>Catharanthus</taxon>
    </lineage>
</organism>
<dbReference type="EMBL" id="CM044701">
    <property type="protein sequence ID" value="KAI5680885.1"/>
    <property type="molecule type" value="Genomic_DNA"/>
</dbReference>
<keyword evidence="2" id="KW-1185">Reference proteome</keyword>
<comment type="caution">
    <text evidence="1">The sequence shown here is derived from an EMBL/GenBank/DDBJ whole genome shotgun (WGS) entry which is preliminary data.</text>
</comment>
<accession>A0ACC0C7F6</accession>